<proteinExistence type="predicted"/>
<comment type="caution">
    <text evidence="2">The sequence shown here is derived from an EMBL/GenBank/DDBJ whole genome shotgun (WGS) entry which is preliminary data.</text>
</comment>
<name>A0A7J2U468_9CREN</name>
<feature type="transmembrane region" description="Helical" evidence="1">
    <location>
        <begin position="12"/>
        <end position="41"/>
    </location>
</feature>
<dbReference type="EMBL" id="DSEU01000059">
    <property type="protein sequence ID" value="HEM67574.1"/>
    <property type="molecule type" value="Genomic_DNA"/>
</dbReference>
<dbReference type="InterPro" id="IPR000412">
    <property type="entry name" value="ABC_2_transport"/>
</dbReference>
<feature type="transmembrane region" description="Helical" evidence="1">
    <location>
        <begin position="53"/>
        <end position="71"/>
    </location>
</feature>
<accession>A0A7J2U468</accession>
<dbReference type="PIRSF" id="PIRSF006648">
    <property type="entry name" value="DrrB"/>
    <property type="match status" value="1"/>
</dbReference>
<feature type="transmembrane region" description="Helical" evidence="1">
    <location>
        <begin position="229"/>
        <end position="250"/>
    </location>
</feature>
<evidence type="ECO:0000313" key="2">
    <source>
        <dbReference type="EMBL" id="HEM67574.1"/>
    </source>
</evidence>
<organism evidence="2">
    <name type="scientific">Ignisphaera aggregans</name>
    <dbReference type="NCBI Taxonomy" id="334771"/>
    <lineage>
        <taxon>Archaea</taxon>
        <taxon>Thermoproteota</taxon>
        <taxon>Thermoprotei</taxon>
        <taxon>Desulfurococcales</taxon>
        <taxon>Desulfurococcaceae</taxon>
        <taxon>Ignisphaera</taxon>
    </lineage>
</organism>
<reference evidence="2" key="1">
    <citation type="journal article" date="2020" name="mSystems">
        <title>Genome- and Community-Level Interaction Insights into Carbon Utilization and Element Cycling Functions of Hydrothermarchaeota in Hydrothermal Sediment.</title>
        <authorList>
            <person name="Zhou Z."/>
            <person name="Liu Y."/>
            <person name="Xu W."/>
            <person name="Pan J."/>
            <person name="Luo Z.H."/>
            <person name="Li M."/>
        </authorList>
    </citation>
    <scope>NUCLEOTIDE SEQUENCE [LARGE SCALE GENOMIC DNA]</scope>
    <source>
        <strain evidence="2">SpSt-125</strain>
    </source>
</reference>
<keyword evidence="1" id="KW-0472">Membrane</keyword>
<feature type="transmembrane region" description="Helical" evidence="1">
    <location>
        <begin position="167"/>
        <end position="189"/>
    </location>
</feature>
<dbReference type="GO" id="GO:0043190">
    <property type="term" value="C:ATP-binding cassette (ABC) transporter complex"/>
    <property type="evidence" value="ECO:0007669"/>
    <property type="project" value="InterPro"/>
</dbReference>
<keyword evidence="1" id="KW-1133">Transmembrane helix</keyword>
<dbReference type="AlphaFoldDB" id="A0A7J2U468"/>
<feature type="transmembrane region" description="Helical" evidence="1">
    <location>
        <begin position="132"/>
        <end position="155"/>
    </location>
</feature>
<gene>
    <name evidence="2" type="ORF">ENO26_08460</name>
</gene>
<feature type="transmembrane region" description="Helical" evidence="1">
    <location>
        <begin position="104"/>
        <end position="126"/>
    </location>
</feature>
<sequence length="260" mass="28835">MLLLIQWDLTKIVRRVIFVVMRATWFAVQVTLFGIALSYMISTRNVGLDPQQYYKFYLLGIYTSILFSITASRAYDIAEEFEEGIIEYQLSLPINRKVLAIGRAIGGGIASTVFTLPMFFTVVVLANEFSLTSILLSLSASLLFSVGIAGMVISITLSIKSGDATDILMGALDAILVRLSTIFYPSIVLRNIAPYYYAALVNPVSHLADLLRIFYSFEDFKFFVITNPLAMACYIIGLAVGVSVMTMHIIESKLEGGGWR</sequence>
<dbReference type="GO" id="GO:0140359">
    <property type="term" value="F:ABC-type transporter activity"/>
    <property type="evidence" value="ECO:0007669"/>
    <property type="project" value="InterPro"/>
</dbReference>
<keyword evidence="1" id="KW-0812">Transmembrane</keyword>
<protein>
    <submittedName>
        <fullName evidence="2">ABC transporter</fullName>
    </submittedName>
</protein>
<evidence type="ECO:0000256" key="1">
    <source>
        <dbReference type="SAM" id="Phobius"/>
    </source>
</evidence>